<evidence type="ECO:0000313" key="10">
    <source>
        <dbReference type="EMBL" id="VDN44412.1"/>
    </source>
</evidence>
<dbReference type="Gene3D" id="2.10.110.10">
    <property type="entry name" value="Cysteine Rich Protein"/>
    <property type="match status" value="1"/>
</dbReference>
<keyword evidence="11" id="KW-1185">Reference proteome</keyword>
<keyword evidence="3 8" id="KW-0862">Zinc</keyword>
<keyword evidence="5" id="KW-0238">DNA-binding</keyword>
<dbReference type="EMBL" id="UYRT01105925">
    <property type="protein sequence ID" value="VDN44412.1"/>
    <property type="molecule type" value="Genomic_DNA"/>
</dbReference>
<evidence type="ECO:0000256" key="7">
    <source>
        <dbReference type="ARBA" id="ARBA00023242"/>
    </source>
</evidence>
<dbReference type="PANTHER" id="PTHR24208">
    <property type="entry name" value="LIM/HOMEOBOX PROTEIN LHX"/>
    <property type="match status" value="1"/>
</dbReference>
<reference evidence="10 11" key="2">
    <citation type="submission" date="2018-11" db="EMBL/GenBank/DDBJ databases">
        <authorList>
            <consortium name="Pathogen Informatics"/>
        </authorList>
    </citation>
    <scope>NUCLEOTIDE SEQUENCE [LARGE SCALE GENOMIC DNA]</scope>
</reference>
<proteinExistence type="predicted"/>
<reference evidence="12" key="1">
    <citation type="submission" date="2016-06" db="UniProtKB">
        <authorList>
            <consortium name="WormBaseParasite"/>
        </authorList>
    </citation>
    <scope>IDENTIFICATION</scope>
</reference>
<dbReference type="Proteomes" id="UP000271098">
    <property type="component" value="Unassembled WGS sequence"/>
</dbReference>
<dbReference type="InterPro" id="IPR001781">
    <property type="entry name" value="Znf_LIM"/>
</dbReference>
<evidence type="ECO:0000256" key="4">
    <source>
        <dbReference type="ARBA" id="ARBA00023038"/>
    </source>
</evidence>
<dbReference type="GO" id="GO:0000981">
    <property type="term" value="F:DNA-binding transcription factor activity, RNA polymerase II-specific"/>
    <property type="evidence" value="ECO:0007669"/>
    <property type="project" value="TreeGrafter"/>
</dbReference>
<dbReference type="GO" id="GO:0005634">
    <property type="term" value="C:nucleus"/>
    <property type="evidence" value="ECO:0007669"/>
    <property type="project" value="UniProtKB-SubCell"/>
</dbReference>
<evidence type="ECO:0000256" key="2">
    <source>
        <dbReference type="ARBA" id="ARBA00022723"/>
    </source>
</evidence>
<keyword evidence="6" id="KW-0371">Homeobox</keyword>
<accession>A0A183EXB6</accession>
<evidence type="ECO:0000313" key="12">
    <source>
        <dbReference type="WBParaSite" id="GPUH_0002563701-mRNA-1"/>
    </source>
</evidence>
<dbReference type="InterPro" id="IPR050453">
    <property type="entry name" value="LIM_Homeobox_TF"/>
</dbReference>
<gene>
    <name evidence="10" type="ORF">GPUH_LOCUS25606</name>
</gene>
<evidence type="ECO:0000256" key="3">
    <source>
        <dbReference type="ARBA" id="ARBA00022833"/>
    </source>
</evidence>
<dbReference type="SMART" id="SM00132">
    <property type="entry name" value="LIM"/>
    <property type="match status" value="1"/>
</dbReference>
<dbReference type="GO" id="GO:0000977">
    <property type="term" value="F:RNA polymerase II transcription regulatory region sequence-specific DNA binding"/>
    <property type="evidence" value="ECO:0007669"/>
    <property type="project" value="TreeGrafter"/>
</dbReference>
<protein>
    <submittedName>
        <fullName evidence="12">LIM zinc-binding domain-containing protein</fullName>
    </submittedName>
</protein>
<evidence type="ECO:0000256" key="6">
    <source>
        <dbReference type="ARBA" id="ARBA00023155"/>
    </source>
</evidence>
<dbReference type="Pfam" id="PF00412">
    <property type="entry name" value="LIM"/>
    <property type="match status" value="1"/>
</dbReference>
<feature type="domain" description="LIM zinc-binding" evidence="9">
    <location>
        <begin position="66"/>
        <end position="127"/>
    </location>
</feature>
<keyword evidence="7" id="KW-0539">Nucleus</keyword>
<comment type="subcellular location">
    <subcellularLocation>
        <location evidence="1">Nucleus</location>
    </subcellularLocation>
</comment>
<keyword evidence="2 8" id="KW-0479">Metal-binding</keyword>
<dbReference type="OrthoDB" id="10068367at2759"/>
<dbReference type="PANTHER" id="PTHR24208:SF168">
    <property type="entry name" value="PROTEIN APTEROUS"/>
    <property type="match status" value="1"/>
</dbReference>
<dbReference type="WBParaSite" id="GPUH_0002563701-mRNA-1">
    <property type="protein sequence ID" value="GPUH_0002563701-mRNA-1"/>
    <property type="gene ID" value="GPUH_0002563701"/>
</dbReference>
<evidence type="ECO:0000313" key="11">
    <source>
        <dbReference type="Proteomes" id="UP000271098"/>
    </source>
</evidence>
<dbReference type="GO" id="GO:0030182">
    <property type="term" value="P:neuron differentiation"/>
    <property type="evidence" value="ECO:0007669"/>
    <property type="project" value="TreeGrafter"/>
</dbReference>
<dbReference type="PROSITE" id="PS50023">
    <property type="entry name" value="LIM_DOMAIN_2"/>
    <property type="match status" value="1"/>
</dbReference>
<keyword evidence="4 8" id="KW-0440">LIM domain</keyword>
<sequence length="141" mass="15905">MKLSSRTAPQVYLALHQLQAAYAPQQRHQMIYLSSLDEVIEPNCSSNIPGPPSTSSGLCSTAATPGCCASCALPITDQYFLLMNDESWHCECLRCCICRCSLHGASKCYYKDGMVLCRNDYIAYEFYFHYLCLRKLEFETS</sequence>
<evidence type="ECO:0000256" key="5">
    <source>
        <dbReference type="ARBA" id="ARBA00023125"/>
    </source>
</evidence>
<dbReference type="PROSITE" id="PS00478">
    <property type="entry name" value="LIM_DOMAIN_1"/>
    <property type="match status" value="1"/>
</dbReference>
<organism evidence="12">
    <name type="scientific">Gongylonema pulchrum</name>
    <dbReference type="NCBI Taxonomy" id="637853"/>
    <lineage>
        <taxon>Eukaryota</taxon>
        <taxon>Metazoa</taxon>
        <taxon>Ecdysozoa</taxon>
        <taxon>Nematoda</taxon>
        <taxon>Chromadorea</taxon>
        <taxon>Rhabditida</taxon>
        <taxon>Spirurina</taxon>
        <taxon>Spiruromorpha</taxon>
        <taxon>Spiruroidea</taxon>
        <taxon>Gongylonematidae</taxon>
        <taxon>Gongylonema</taxon>
    </lineage>
</organism>
<evidence type="ECO:0000256" key="8">
    <source>
        <dbReference type="PROSITE-ProRule" id="PRU00125"/>
    </source>
</evidence>
<dbReference type="SUPFAM" id="SSF57716">
    <property type="entry name" value="Glucocorticoid receptor-like (DNA-binding domain)"/>
    <property type="match status" value="1"/>
</dbReference>
<evidence type="ECO:0000259" key="9">
    <source>
        <dbReference type="PROSITE" id="PS50023"/>
    </source>
</evidence>
<evidence type="ECO:0000256" key="1">
    <source>
        <dbReference type="ARBA" id="ARBA00004123"/>
    </source>
</evidence>
<name>A0A183EXB6_9BILA</name>
<dbReference type="AlphaFoldDB" id="A0A183EXB6"/>
<dbReference type="GO" id="GO:0046872">
    <property type="term" value="F:metal ion binding"/>
    <property type="evidence" value="ECO:0007669"/>
    <property type="project" value="UniProtKB-KW"/>
</dbReference>